<accession>A0ABN2KWI4</accession>
<gene>
    <name evidence="1" type="ORF">GCM10009767_27270</name>
</gene>
<dbReference type="Proteomes" id="UP001501204">
    <property type="component" value="Unassembled WGS sequence"/>
</dbReference>
<sequence length="119" mass="13074">MWSTGLIPEVHTAARGTFGSRRVHAELTGGMDIVASENLVAVLLSLAGIVSFPSPTKVKKLKGVATADGLVHRKFHRLAPHQLWVTDITEHPATESKIYCCAVLDAFSRFDRWTVPRQP</sequence>
<dbReference type="EMBL" id="BAAAOA010000033">
    <property type="protein sequence ID" value="GAA1767394.1"/>
    <property type="molecule type" value="Genomic_DNA"/>
</dbReference>
<dbReference type="InterPro" id="IPR012337">
    <property type="entry name" value="RNaseH-like_sf"/>
</dbReference>
<evidence type="ECO:0008006" key="3">
    <source>
        <dbReference type="Google" id="ProtNLM"/>
    </source>
</evidence>
<evidence type="ECO:0000313" key="1">
    <source>
        <dbReference type="EMBL" id="GAA1767394.1"/>
    </source>
</evidence>
<comment type="caution">
    <text evidence="1">The sequence shown here is derived from an EMBL/GenBank/DDBJ whole genome shotgun (WGS) entry which is preliminary data.</text>
</comment>
<reference evidence="1 2" key="1">
    <citation type="journal article" date="2019" name="Int. J. Syst. Evol. Microbiol.">
        <title>The Global Catalogue of Microorganisms (GCM) 10K type strain sequencing project: providing services to taxonomists for standard genome sequencing and annotation.</title>
        <authorList>
            <consortium name="The Broad Institute Genomics Platform"/>
            <consortium name="The Broad Institute Genome Sequencing Center for Infectious Disease"/>
            <person name="Wu L."/>
            <person name="Ma J."/>
        </authorList>
    </citation>
    <scope>NUCLEOTIDE SEQUENCE [LARGE SCALE GENOMIC DNA]</scope>
    <source>
        <strain evidence="1 2">JCM 14735</strain>
    </source>
</reference>
<organism evidence="1 2">
    <name type="scientific">Kocuria aegyptia</name>
    <dbReference type="NCBI Taxonomy" id="330943"/>
    <lineage>
        <taxon>Bacteria</taxon>
        <taxon>Bacillati</taxon>
        <taxon>Actinomycetota</taxon>
        <taxon>Actinomycetes</taxon>
        <taxon>Micrococcales</taxon>
        <taxon>Micrococcaceae</taxon>
        <taxon>Kocuria</taxon>
    </lineage>
</organism>
<protein>
    <recommendedName>
        <fullName evidence="3">Transposase</fullName>
    </recommendedName>
</protein>
<proteinExistence type="predicted"/>
<keyword evidence="2" id="KW-1185">Reference proteome</keyword>
<evidence type="ECO:0000313" key="2">
    <source>
        <dbReference type="Proteomes" id="UP001501204"/>
    </source>
</evidence>
<dbReference type="SUPFAM" id="SSF53098">
    <property type="entry name" value="Ribonuclease H-like"/>
    <property type="match status" value="1"/>
</dbReference>
<name>A0ABN2KWI4_9MICC</name>